<feature type="compositionally biased region" description="Gly residues" evidence="1">
    <location>
        <begin position="173"/>
        <end position="185"/>
    </location>
</feature>
<evidence type="ECO:0000313" key="2">
    <source>
        <dbReference type="EnsemblPlants" id="TraesCS4A02G396900.1.cds1"/>
    </source>
</evidence>
<dbReference type="Gramene" id="TraesCAD_scaffold_019078_01G000300.1">
    <property type="protein sequence ID" value="TraesCAD_scaffold_019078_01G000300.1"/>
    <property type="gene ID" value="TraesCAD_scaffold_019078_01G000300"/>
</dbReference>
<dbReference type="Gramene" id="TraesCS4A02G396900.1">
    <property type="protein sequence ID" value="TraesCS4A02G396900.1.cds1"/>
    <property type="gene ID" value="TraesCS4A02G396900"/>
</dbReference>
<dbReference type="EnsemblPlants" id="TraesCS4A02G396900.1">
    <property type="protein sequence ID" value="TraesCS4A02G396900.1.cds1"/>
    <property type="gene ID" value="TraesCS4A02G396900"/>
</dbReference>
<dbReference type="OrthoDB" id="721327at2759"/>
<dbReference type="Gramene" id="TraesCLE_scaffold_033806_01G000300.1">
    <property type="protein sequence ID" value="TraesCLE_scaffold_033806_01G000300.1"/>
    <property type="gene ID" value="TraesCLE_scaffold_033806_01G000300"/>
</dbReference>
<feature type="region of interest" description="Disordered" evidence="1">
    <location>
        <begin position="1"/>
        <end position="101"/>
    </location>
</feature>
<reference evidence="2" key="2">
    <citation type="submission" date="2018-10" db="UniProtKB">
        <authorList>
            <consortium name="EnsemblPlants"/>
        </authorList>
    </citation>
    <scope>IDENTIFICATION</scope>
</reference>
<evidence type="ECO:0000256" key="1">
    <source>
        <dbReference type="SAM" id="MobiDB-lite"/>
    </source>
</evidence>
<dbReference type="Gramene" id="TraesPARA_EIv1.0_1214420.1">
    <property type="protein sequence ID" value="TraesPARA_EIv1.0_1214420.1.CDS1"/>
    <property type="gene ID" value="TraesPARA_EIv1.0_1214420"/>
</dbReference>
<name>A0A3B6I2J0_WHEAT</name>
<dbReference type="Gramene" id="TraesWEE_scaffold_020757_01G000300.1">
    <property type="protein sequence ID" value="TraesWEE_scaffold_020757_01G000300.1"/>
    <property type="gene ID" value="TraesWEE_scaffold_020757_01G000300"/>
</dbReference>
<feature type="compositionally biased region" description="Low complexity" evidence="1">
    <location>
        <begin position="62"/>
        <end position="77"/>
    </location>
</feature>
<evidence type="ECO:0000313" key="3">
    <source>
        <dbReference type="Proteomes" id="UP000019116"/>
    </source>
</evidence>
<feature type="compositionally biased region" description="Low complexity" evidence="1">
    <location>
        <begin position="91"/>
        <end position="101"/>
    </location>
</feature>
<feature type="region of interest" description="Disordered" evidence="1">
    <location>
        <begin position="160"/>
        <end position="218"/>
    </location>
</feature>
<feature type="compositionally biased region" description="Basic and acidic residues" evidence="1">
    <location>
        <begin position="160"/>
        <end position="172"/>
    </location>
</feature>
<dbReference type="Proteomes" id="UP000019116">
    <property type="component" value="Chromosome 4A"/>
</dbReference>
<organism evidence="2">
    <name type="scientific">Triticum aestivum</name>
    <name type="common">Wheat</name>
    <dbReference type="NCBI Taxonomy" id="4565"/>
    <lineage>
        <taxon>Eukaryota</taxon>
        <taxon>Viridiplantae</taxon>
        <taxon>Streptophyta</taxon>
        <taxon>Embryophyta</taxon>
        <taxon>Tracheophyta</taxon>
        <taxon>Spermatophyta</taxon>
        <taxon>Magnoliopsida</taxon>
        <taxon>Liliopsida</taxon>
        <taxon>Poales</taxon>
        <taxon>Poaceae</taxon>
        <taxon>BOP clade</taxon>
        <taxon>Pooideae</taxon>
        <taxon>Triticodae</taxon>
        <taxon>Triticeae</taxon>
        <taxon>Triticinae</taxon>
        <taxon>Triticum</taxon>
    </lineage>
</organism>
<dbReference type="Gramene" id="TraesRN4A0100984300.1">
    <property type="protein sequence ID" value="TraesRN4A0100984300.1"/>
    <property type="gene ID" value="TraesRN4A0100984300"/>
</dbReference>
<keyword evidence="3" id="KW-1185">Reference proteome</keyword>
<protein>
    <submittedName>
        <fullName evidence="2">Uncharacterized protein</fullName>
    </submittedName>
</protein>
<dbReference type="Gramene" id="TraesROB_scaffold_021997_01G000400.1">
    <property type="protein sequence ID" value="TraesROB_scaffold_021997_01G000400.1"/>
    <property type="gene ID" value="TraesROB_scaffold_021997_01G000400"/>
</dbReference>
<proteinExistence type="predicted"/>
<dbReference type="Gramene" id="TraesCS4A03G0986300.1">
    <property type="protein sequence ID" value="TraesCS4A03G0986300.1.CDS1"/>
    <property type="gene ID" value="TraesCS4A03G0986300"/>
</dbReference>
<sequence>MATAPPPPPSLPPLPAGRRLASAVRRFPPGCGRQQGNAAQPPRRPAPAPSAASAGPPPKPPCARAATKPSSTPTAARLPETAGHDRGGAEGPMAGTGAPAAAEVVTRRLSAVRRYPPGCGRVLAAPKPEAPMAVVREEDAGAIDLLAAVCDVEAEALAADRKAGGSDGEGKGGGDGVGAPAGCGSPGPPRDMAEITLVPWAQHGQRSQQRRKSFEGGL</sequence>
<dbReference type="AlphaFoldDB" id="A0A3B6I2J0"/>
<feature type="compositionally biased region" description="Pro residues" evidence="1">
    <location>
        <begin position="1"/>
        <end position="15"/>
    </location>
</feature>
<accession>A0A3B6I2J0</accession>
<reference evidence="2" key="1">
    <citation type="submission" date="2018-08" db="EMBL/GenBank/DDBJ databases">
        <authorList>
            <person name="Rossello M."/>
        </authorList>
    </citation>
    <scope>NUCLEOTIDE SEQUENCE [LARGE SCALE GENOMIC DNA]</scope>
    <source>
        <strain evidence="2">cv. Chinese Spring</strain>
    </source>
</reference>